<proteinExistence type="predicted"/>
<evidence type="ECO:0000313" key="1">
    <source>
        <dbReference type="EMBL" id="SVA34547.1"/>
    </source>
</evidence>
<gene>
    <name evidence="1" type="ORF">METZ01_LOCUS87401</name>
</gene>
<feature type="non-terminal residue" evidence="1">
    <location>
        <position position="60"/>
    </location>
</feature>
<dbReference type="EMBL" id="UINC01007675">
    <property type="protein sequence ID" value="SVA34547.1"/>
    <property type="molecule type" value="Genomic_DNA"/>
</dbReference>
<sequence length="60" mass="6932">VQPFHQGVVRCLQLHTAGRGDFQHDLAIDFRYLCLGFRFGDYQKAPVFSGDARWRLHGNI</sequence>
<protein>
    <submittedName>
        <fullName evidence="1">Uncharacterized protein</fullName>
    </submittedName>
</protein>
<name>A0A381V4F9_9ZZZZ</name>
<feature type="non-terminal residue" evidence="1">
    <location>
        <position position="1"/>
    </location>
</feature>
<reference evidence="1" key="1">
    <citation type="submission" date="2018-05" db="EMBL/GenBank/DDBJ databases">
        <authorList>
            <person name="Lanie J.A."/>
            <person name="Ng W.-L."/>
            <person name="Kazmierczak K.M."/>
            <person name="Andrzejewski T.M."/>
            <person name="Davidsen T.M."/>
            <person name="Wayne K.J."/>
            <person name="Tettelin H."/>
            <person name="Glass J.I."/>
            <person name="Rusch D."/>
            <person name="Podicherti R."/>
            <person name="Tsui H.-C.T."/>
            <person name="Winkler M.E."/>
        </authorList>
    </citation>
    <scope>NUCLEOTIDE SEQUENCE</scope>
</reference>
<dbReference type="AlphaFoldDB" id="A0A381V4F9"/>
<organism evidence="1">
    <name type="scientific">marine metagenome</name>
    <dbReference type="NCBI Taxonomy" id="408172"/>
    <lineage>
        <taxon>unclassified sequences</taxon>
        <taxon>metagenomes</taxon>
        <taxon>ecological metagenomes</taxon>
    </lineage>
</organism>
<accession>A0A381V4F9</accession>